<gene>
    <name evidence="3" type="ORF">PROFUN_05255</name>
</gene>
<feature type="coiled-coil region" evidence="1">
    <location>
        <begin position="162"/>
        <end position="217"/>
    </location>
</feature>
<feature type="compositionally biased region" description="Polar residues" evidence="2">
    <location>
        <begin position="1"/>
        <end position="29"/>
    </location>
</feature>
<dbReference type="InParanoid" id="A0A2P6NR83"/>
<evidence type="ECO:0000313" key="4">
    <source>
        <dbReference type="Proteomes" id="UP000241769"/>
    </source>
</evidence>
<feature type="coiled-coil region" evidence="1">
    <location>
        <begin position="246"/>
        <end position="294"/>
    </location>
</feature>
<dbReference type="Proteomes" id="UP000241769">
    <property type="component" value="Unassembled WGS sequence"/>
</dbReference>
<dbReference type="AlphaFoldDB" id="A0A2P6NR83"/>
<evidence type="ECO:0000313" key="3">
    <source>
        <dbReference type="EMBL" id="PRP86473.1"/>
    </source>
</evidence>
<accession>A0A2P6NR83</accession>
<dbReference type="EMBL" id="MDYQ01000030">
    <property type="protein sequence ID" value="PRP86473.1"/>
    <property type="molecule type" value="Genomic_DNA"/>
</dbReference>
<sequence length="664" mass="75854">MKRQLSSDVSSWFAPQTGSTPFSNPNSSLFDVRKDSSSSGIESLDSVISQVQEWKWQHLRGSEGWRDTSRNLSSSGLKPKDQSSVRRMFDITSSTQDSTDVDATFLSLSDKENRRNIANQGRAEPSSYYKVQTSAKDSAINREDILFHLHAHVPGSLTLLHIKSLEAENNQIRSRYTDVNAKNSVLQIQSHNNEQKLKRLQEQLTMLKSQITKNQEEFVRAQKTEVEAGAREQSLNSIITTQKTQLEEFAAVIQRLSQDKAKLTSAFEDRQQRYTDLRSKHEQLKIKTKELEGRCQQTDNSQKLLSGMKVLKDSIRMKDQFCVNLENEKRQLVGENERLLEELAASQKKISQHDANLTSIQTREAQRDQALTELTLENGSMTERITYLERELNDQRATNAEADKLIESYKQNIENFQHEICEKDEYLSKLELSLQQNTPLKPVIDCTPEEFAELIDSLSYHQQELEAAKSVIDHYTSVIQKQQSELKELKLQAKAFSFIDQSELSDVRVGELEQSLTQHYEEIERLVAEIGKRDEEIHSLRNQTMRPSAEVKTLREKISALEANNGQLTRDLQTLKRRNEESEDDGAITKEARACLQDVRSLQQLISSLDHNMSMSESTSARRPDIEASTSVECLSQLRGEVRQLHNVLTEKCAEGMGQDCNVQ</sequence>
<proteinExistence type="predicted"/>
<protein>
    <submittedName>
        <fullName evidence="3">Viral A-type inclusion protein</fullName>
    </submittedName>
</protein>
<organism evidence="3 4">
    <name type="scientific">Planoprotostelium fungivorum</name>
    <dbReference type="NCBI Taxonomy" id="1890364"/>
    <lineage>
        <taxon>Eukaryota</taxon>
        <taxon>Amoebozoa</taxon>
        <taxon>Evosea</taxon>
        <taxon>Variosea</taxon>
        <taxon>Cavosteliida</taxon>
        <taxon>Cavosteliaceae</taxon>
        <taxon>Planoprotostelium</taxon>
    </lineage>
</organism>
<evidence type="ECO:0000256" key="1">
    <source>
        <dbReference type="SAM" id="Coils"/>
    </source>
</evidence>
<name>A0A2P6NR83_9EUKA</name>
<feature type="coiled-coil region" evidence="1">
    <location>
        <begin position="392"/>
        <end position="419"/>
    </location>
</feature>
<reference evidence="3 4" key="1">
    <citation type="journal article" date="2018" name="Genome Biol. Evol.">
        <title>Multiple Roots of Fruiting Body Formation in Amoebozoa.</title>
        <authorList>
            <person name="Hillmann F."/>
            <person name="Forbes G."/>
            <person name="Novohradska S."/>
            <person name="Ferling I."/>
            <person name="Riege K."/>
            <person name="Groth M."/>
            <person name="Westermann M."/>
            <person name="Marz M."/>
            <person name="Spaller T."/>
            <person name="Winckler T."/>
            <person name="Schaap P."/>
            <person name="Glockner G."/>
        </authorList>
    </citation>
    <scope>NUCLEOTIDE SEQUENCE [LARGE SCALE GENOMIC DNA]</scope>
    <source>
        <strain evidence="3 4">Jena</strain>
    </source>
</reference>
<feature type="coiled-coil region" evidence="1">
    <location>
        <begin position="322"/>
        <end position="356"/>
    </location>
</feature>
<feature type="region of interest" description="Disordered" evidence="2">
    <location>
        <begin position="64"/>
        <end position="84"/>
    </location>
</feature>
<feature type="region of interest" description="Disordered" evidence="2">
    <location>
        <begin position="1"/>
        <end position="39"/>
    </location>
</feature>
<keyword evidence="4" id="KW-1185">Reference proteome</keyword>
<evidence type="ECO:0000256" key="2">
    <source>
        <dbReference type="SAM" id="MobiDB-lite"/>
    </source>
</evidence>
<comment type="caution">
    <text evidence="3">The sequence shown here is derived from an EMBL/GenBank/DDBJ whole genome shotgun (WGS) entry which is preliminary data.</text>
</comment>
<keyword evidence="1" id="KW-0175">Coiled coil</keyword>
<feature type="coiled-coil region" evidence="1">
    <location>
        <begin position="472"/>
        <end position="585"/>
    </location>
</feature>